<evidence type="ECO:0000313" key="1">
    <source>
        <dbReference type="EMBL" id="KAJ8003014.1"/>
    </source>
</evidence>
<name>A0ACC2GH09_DALPE</name>
<protein>
    <submittedName>
        <fullName evidence="1">Uncharacterized protein</fullName>
    </submittedName>
</protein>
<organism evidence="1 2">
    <name type="scientific">Dallia pectoralis</name>
    <name type="common">Alaska blackfish</name>
    <dbReference type="NCBI Taxonomy" id="75939"/>
    <lineage>
        <taxon>Eukaryota</taxon>
        <taxon>Metazoa</taxon>
        <taxon>Chordata</taxon>
        <taxon>Craniata</taxon>
        <taxon>Vertebrata</taxon>
        <taxon>Euteleostomi</taxon>
        <taxon>Actinopterygii</taxon>
        <taxon>Neopterygii</taxon>
        <taxon>Teleostei</taxon>
        <taxon>Protacanthopterygii</taxon>
        <taxon>Esociformes</taxon>
        <taxon>Umbridae</taxon>
        <taxon>Dallia</taxon>
    </lineage>
</organism>
<sequence length="128" mass="13922">MPISVSRLESYKADLFSERDRDGGKSNSRVIDMQTKIMSPGGANGEETLMGITGGEMRDSCHPPFLRRHGAIIPASLNWSCDVTHHPSVIRFCVSSTPDDVDDLTLLPCLPPSVPHVRLPPSPLSGRT</sequence>
<accession>A0ACC2GH09</accession>
<keyword evidence="2" id="KW-1185">Reference proteome</keyword>
<reference evidence="1" key="1">
    <citation type="submission" date="2021-05" db="EMBL/GenBank/DDBJ databases">
        <authorList>
            <person name="Pan Q."/>
            <person name="Jouanno E."/>
            <person name="Zahm M."/>
            <person name="Klopp C."/>
            <person name="Cabau C."/>
            <person name="Louis A."/>
            <person name="Berthelot C."/>
            <person name="Parey E."/>
            <person name="Roest Crollius H."/>
            <person name="Montfort J."/>
            <person name="Robinson-Rechavi M."/>
            <person name="Bouchez O."/>
            <person name="Lampietro C."/>
            <person name="Lopez Roques C."/>
            <person name="Donnadieu C."/>
            <person name="Postlethwait J."/>
            <person name="Bobe J."/>
            <person name="Dillon D."/>
            <person name="Chandos A."/>
            <person name="von Hippel F."/>
            <person name="Guiguen Y."/>
        </authorList>
    </citation>
    <scope>NUCLEOTIDE SEQUENCE</scope>
    <source>
        <strain evidence="1">YG-Jan2019</strain>
    </source>
</reference>
<comment type="caution">
    <text evidence="1">The sequence shown here is derived from an EMBL/GenBank/DDBJ whole genome shotgun (WGS) entry which is preliminary data.</text>
</comment>
<dbReference type="EMBL" id="CM055740">
    <property type="protein sequence ID" value="KAJ8003014.1"/>
    <property type="molecule type" value="Genomic_DNA"/>
</dbReference>
<dbReference type="Proteomes" id="UP001157502">
    <property type="component" value="Chromosome 13"/>
</dbReference>
<evidence type="ECO:0000313" key="2">
    <source>
        <dbReference type="Proteomes" id="UP001157502"/>
    </source>
</evidence>
<gene>
    <name evidence="1" type="ORF">DPEC_G00164970</name>
</gene>
<proteinExistence type="predicted"/>